<dbReference type="PANTHER" id="PTHR30404">
    <property type="entry name" value="N-ACETYLMURAMOYL-L-ALANINE AMIDASE"/>
    <property type="match status" value="1"/>
</dbReference>
<dbReference type="SMART" id="SM00646">
    <property type="entry name" value="Ami_3"/>
    <property type="match status" value="1"/>
</dbReference>
<dbReference type="AlphaFoldDB" id="A0A9D1S5N0"/>
<feature type="domain" description="MurNAc-LAA" evidence="4">
    <location>
        <begin position="166"/>
        <end position="280"/>
    </location>
</feature>
<name>A0A9D1S5N0_9FIRM</name>
<gene>
    <name evidence="5" type="ORF">IAC59_09395</name>
</gene>
<reference evidence="5" key="1">
    <citation type="submission" date="2020-10" db="EMBL/GenBank/DDBJ databases">
        <authorList>
            <person name="Gilroy R."/>
        </authorList>
    </citation>
    <scope>NUCLEOTIDE SEQUENCE</scope>
    <source>
        <strain evidence="5">ChiSxjej2B14-8506</strain>
    </source>
</reference>
<dbReference type="Proteomes" id="UP000824123">
    <property type="component" value="Unassembled WGS sequence"/>
</dbReference>
<keyword evidence="3" id="KW-0732">Signal</keyword>
<dbReference type="EMBL" id="DVNK01000056">
    <property type="protein sequence ID" value="HIU47452.1"/>
    <property type="molecule type" value="Genomic_DNA"/>
</dbReference>
<feature type="compositionally biased region" description="Basic and acidic residues" evidence="2">
    <location>
        <begin position="96"/>
        <end position="112"/>
    </location>
</feature>
<accession>A0A9D1S5N0</accession>
<feature type="signal peptide" evidence="3">
    <location>
        <begin position="1"/>
        <end position="24"/>
    </location>
</feature>
<reference evidence="5" key="2">
    <citation type="journal article" date="2021" name="PeerJ">
        <title>Extensive microbial diversity within the chicken gut microbiome revealed by metagenomics and culture.</title>
        <authorList>
            <person name="Gilroy R."/>
            <person name="Ravi A."/>
            <person name="Getino M."/>
            <person name="Pursley I."/>
            <person name="Horton D.L."/>
            <person name="Alikhan N.F."/>
            <person name="Baker D."/>
            <person name="Gharbi K."/>
            <person name="Hall N."/>
            <person name="Watson M."/>
            <person name="Adriaenssens E.M."/>
            <person name="Foster-Nyarko E."/>
            <person name="Jarju S."/>
            <person name="Secka A."/>
            <person name="Antonio M."/>
            <person name="Oren A."/>
            <person name="Chaudhuri R.R."/>
            <person name="La Ragione R."/>
            <person name="Hildebrand F."/>
            <person name="Pallen M.J."/>
        </authorList>
    </citation>
    <scope>NUCLEOTIDE SEQUENCE</scope>
    <source>
        <strain evidence="5">ChiSxjej2B14-8506</strain>
    </source>
</reference>
<evidence type="ECO:0000256" key="1">
    <source>
        <dbReference type="ARBA" id="ARBA00022801"/>
    </source>
</evidence>
<dbReference type="PROSITE" id="PS51257">
    <property type="entry name" value="PROKAR_LIPOPROTEIN"/>
    <property type="match status" value="1"/>
</dbReference>
<organism evidence="5 6">
    <name type="scientific">Candidatus Fimadaptatus faecigallinarum</name>
    <dbReference type="NCBI Taxonomy" id="2840814"/>
    <lineage>
        <taxon>Bacteria</taxon>
        <taxon>Bacillati</taxon>
        <taxon>Bacillota</taxon>
        <taxon>Clostridia</taxon>
        <taxon>Eubacteriales</taxon>
        <taxon>Candidatus Fimadaptatus</taxon>
    </lineage>
</organism>
<dbReference type="Gene3D" id="3.40.630.40">
    <property type="entry name" value="Zn-dependent exopeptidases"/>
    <property type="match status" value="1"/>
</dbReference>
<evidence type="ECO:0000256" key="3">
    <source>
        <dbReference type="SAM" id="SignalP"/>
    </source>
</evidence>
<feature type="compositionally biased region" description="Low complexity" evidence="2">
    <location>
        <begin position="29"/>
        <end position="68"/>
    </location>
</feature>
<proteinExistence type="predicted"/>
<feature type="region of interest" description="Disordered" evidence="2">
    <location>
        <begin position="29"/>
        <end position="118"/>
    </location>
</feature>
<dbReference type="Pfam" id="PF01520">
    <property type="entry name" value="Amidase_3"/>
    <property type="match status" value="1"/>
</dbReference>
<dbReference type="InterPro" id="IPR002508">
    <property type="entry name" value="MurNAc-LAA_cat"/>
</dbReference>
<keyword evidence="1" id="KW-0378">Hydrolase</keyword>
<sequence length="300" mass="32074">MKLRYCAALICVLIACALSGAALAAAPEATAHPTPPTTTLSPGATQRAEPAATSHPTPPATSASEPSASPEPSPTPGGMRLAGMIIGLDPGHQAHANRDKEPLSPGSDEMKAKVSSGTQGVSTRINEYETDLTIALKLRDRLVSEGAQVVMTRETNDVDISNVERAQLMNAAGVDIWLRIHCNGSSNGDVHGMSMYVRKTGPYAEESLAAGELLLDEMCAATGAKSRGVHATDTYSGNNWSERPCVLVEMGYMTNAHEDELLNDPDYQQKLIEGYVNALERWNRQFNRLTIVQPECDGVM</sequence>
<dbReference type="GO" id="GO:0009253">
    <property type="term" value="P:peptidoglycan catabolic process"/>
    <property type="evidence" value="ECO:0007669"/>
    <property type="project" value="InterPro"/>
</dbReference>
<feature type="chain" id="PRO_5039533283" evidence="3">
    <location>
        <begin position="25"/>
        <end position="300"/>
    </location>
</feature>
<comment type="caution">
    <text evidence="5">The sequence shown here is derived from an EMBL/GenBank/DDBJ whole genome shotgun (WGS) entry which is preliminary data.</text>
</comment>
<evidence type="ECO:0000313" key="6">
    <source>
        <dbReference type="Proteomes" id="UP000824123"/>
    </source>
</evidence>
<dbReference type="PANTHER" id="PTHR30404:SF0">
    <property type="entry name" value="N-ACETYLMURAMOYL-L-ALANINE AMIDASE AMIC"/>
    <property type="match status" value="1"/>
</dbReference>
<dbReference type="CDD" id="cd02696">
    <property type="entry name" value="MurNAc-LAA"/>
    <property type="match status" value="1"/>
</dbReference>
<dbReference type="SUPFAM" id="SSF53187">
    <property type="entry name" value="Zn-dependent exopeptidases"/>
    <property type="match status" value="1"/>
</dbReference>
<protein>
    <submittedName>
        <fullName evidence="5">N-acetylmuramoyl-L-alanine amidase</fullName>
    </submittedName>
</protein>
<evidence type="ECO:0000256" key="2">
    <source>
        <dbReference type="SAM" id="MobiDB-lite"/>
    </source>
</evidence>
<dbReference type="GO" id="GO:0008745">
    <property type="term" value="F:N-acetylmuramoyl-L-alanine amidase activity"/>
    <property type="evidence" value="ECO:0007669"/>
    <property type="project" value="InterPro"/>
</dbReference>
<dbReference type="GO" id="GO:0030288">
    <property type="term" value="C:outer membrane-bounded periplasmic space"/>
    <property type="evidence" value="ECO:0007669"/>
    <property type="project" value="TreeGrafter"/>
</dbReference>
<evidence type="ECO:0000313" key="5">
    <source>
        <dbReference type="EMBL" id="HIU47452.1"/>
    </source>
</evidence>
<evidence type="ECO:0000259" key="4">
    <source>
        <dbReference type="SMART" id="SM00646"/>
    </source>
</evidence>
<dbReference type="InterPro" id="IPR050695">
    <property type="entry name" value="N-acetylmuramoyl_amidase_3"/>
</dbReference>